<dbReference type="Proteomes" id="UP001497516">
    <property type="component" value="Chromosome 1"/>
</dbReference>
<dbReference type="EMBL" id="OZ034813">
    <property type="protein sequence ID" value="CAL1355152.1"/>
    <property type="molecule type" value="Genomic_DNA"/>
</dbReference>
<evidence type="ECO:0000313" key="3">
    <source>
        <dbReference type="Proteomes" id="UP001497516"/>
    </source>
</evidence>
<reference evidence="2 3" key="1">
    <citation type="submission" date="2024-04" db="EMBL/GenBank/DDBJ databases">
        <authorList>
            <person name="Fracassetti M."/>
        </authorList>
    </citation>
    <scope>NUCLEOTIDE SEQUENCE [LARGE SCALE GENOMIC DNA]</scope>
</reference>
<evidence type="ECO:0000256" key="1">
    <source>
        <dbReference type="SAM" id="MobiDB-lite"/>
    </source>
</evidence>
<gene>
    <name evidence="2" type="ORF">LTRI10_LOCUS2927</name>
</gene>
<protein>
    <submittedName>
        <fullName evidence="2">Uncharacterized protein</fullName>
    </submittedName>
</protein>
<sequence length="125" mass="13904">MSGETAVNPNPVGPNDDARGVPTKPWASLFGISEANRLTYIPPEVIKGGLRMPREVREAGAARWKNCLVGQFLQDPPSLYVLRLLVHGKSRRDPEEVAFLIKAEICFLVTGNVMMRKELEKIGYL</sequence>
<proteinExistence type="predicted"/>
<feature type="region of interest" description="Disordered" evidence="1">
    <location>
        <begin position="1"/>
        <end position="22"/>
    </location>
</feature>
<evidence type="ECO:0000313" key="2">
    <source>
        <dbReference type="EMBL" id="CAL1355152.1"/>
    </source>
</evidence>
<accession>A0AAV2CF26</accession>
<dbReference type="AlphaFoldDB" id="A0AAV2CF26"/>
<organism evidence="2 3">
    <name type="scientific">Linum trigynum</name>
    <dbReference type="NCBI Taxonomy" id="586398"/>
    <lineage>
        <taxon>Eukaryota</taxon>
        <taxon>Viridiplantae</taxon>
        <taxon>Streptophyta</taxon>
        <taxon>Embryophyta</taxon>
        <taxon>Tracheophyta</taxon>
        <taxon>Spermatophyta</taxon>
        <taxon>Magnoliopsida</taxon>
        <taxon>eudicotyledons</taxon>
        <taxon>Gunneridae</taxon>
        <taxon>Pentapetalae</taxon>
        <taxon>rosids</taxon>
        <taxon>fabids</taxon>
        <taxon>Malpighiales</taxon>
        <taxon>Linaceae</taxon>
        <taxon>Linum</taxon>
    </lineage>
</organism>
<name>A0AAV2CF26_9ROSI</name>
<keyword evidence="3" id="KW-1185">Reference proteome</keyword>